<keyword evidence="6" id="KW-1185">Reference proteome</keyword>
<dbReference type="Pfam" id="PF12833">
    <property type="entry name" value="HTH_18"/>
    <property type="match status" value="1"/>
</dbReference>
<evidence type="ECO:0000313" key="5">
    <source>
        <dbReference type="EMBL" id="RDD80974.1"/>
    </source>
</evidence>
<comment type="caution">
    <text evidence="5">The sequence shown here is derived from an EMBL/GenBank/DDBJ whole genome shotgun (WGS) entry which is preliminary data.</text>
</comment>
<dbReference type="InterPro" id="IPR009057">
    <property type="entry name" value="Homeodomain-like_sf"/>
</dbReference>
<organism evidence="5 6">
    <name type="scientific">Dyella tabacisoli</name>
    <dbReference type="NCBI Taxonomy" id="2282381"/>
    <lineage>
        <taxon>Bacteria</taxon>
        <taxon>Pseudomonadati</taxon>
        <taxon>Pseudomonadota</taxon>
        <taxon>Gammaproteobacteria</taxon>
        <taxon>Lysobacterales</taxon>
        <taxon>Rhodanobacteraceae</taxon>
        <taxon>Dyella</taxon>
    </lineage>
</organism>
<dbReference type="AlphaFoldDB" id="A0A369UJN6"/>
<dbReference type="Gene3D" id="1.10.10.60">
    <property type="entry name" value="Homeodomain-like"/>
    <property type="match status" value="1"/>
</dbReference>
<protein>
    <submittedName>
        <fullName evidence="5">Helix-turn-helix domain-containing protein</fullName>
    </submittedName>
</protein>
<evidence type="ECO:0000256" key="2">
    <source>
        <dbReference type="ARBA" id="ARBA00023125"/>
    </source>
</evidence>
<dbReference type="SUPFAM" id="SSF46689">
    <property type="entry name" value="Homeodomain-like"/>
    <property type="match status" value="2"/>
</dbReference>
<dbReference type="OrthoDB" id="9816461at2"/>
<dbReference type="InterPro" id="IPR018060">
    <property type="entry name" value="HTH_AraC"/>
</dbReference>
<proteinExistence type="predicted"/>
<name>A0A369UJN6_9GAMM</name>
<dbReference type="GO" id="GO:0043565">
    <property type="term" value="F:sequence-specific DNA binding"/>
    <property type="evidence" value="ECO:0007669"/>
    <property type="project" value="InterPro"/>
</dbReference>
<evidence type="ECO:0000256" key="1">
    <source>
        <dbReference type="ARBA" id="ARBA00023015"/>
    </source>
</evidence>
<reference evidence="5 6" key="1">
    <citation type="submission" date="2018-07" db="EMBL/GenBank/DDBJ databases">
        <title>Dyella tabacisoli L4-6T, whole genome shotgun sequence.</title>
        <authorList>
            <person name="Zhou X.-K."/>
            <person name="Li W.-J."/>
            <person name="Duan Y.-Q."/>
        </authorList>
    </citation>
    <scope>NUCLEOTIDE SEQUENCE [LARGE SCALE GENOMIC DNA]</scope>
    <source>
        <strain evidence="5 6">L4-6</strain>
    </source>
</reference>
<accession>A0A369UJN6</accession>
<dbReference type="PANTHER" id="PTHR46796:SF6">
    <property type="entry name" value="ARAC SUBFAMILY"/>
    <property type="match status" value="1"/>
</dbReference>
<dbReference type="GO" id="GO:0003700">
    <property type="term" value="F:DNA-binding transcription factor activity"/>
    <property type="evidence" value="ECO:0007669"/>
    <property type="project" value="InterPro"/>
</dbReference>
<feature type="domain" description="HTH araC/xylS-type" evidence="4">
    <location>
        <begin position="235"/>
        <end position="335"/>
    </location>
</feature>
<dbReference type="SMART" id="SM00342">
    <property type="entry name" value="HTH_ARAC"/>
    <property type="match status" value="1"/>
</dbReference>
<dbReference type="Proteomes" id="UP000253782">
    <property type="component" value="Unassembled WGS sequence"/>
</dbReference>
<dbReference type="PROSITE" id="PS01124">
    <property type="entry name" value="HTH_ARAC_FAMILY_2"/>
    <property type="match status" value="1"/>
</dbReference>
<keyword evidence="3" id="KW-0804">Transcription</keyword>
<sequence>MRGGGGLWHRVGVVDAHRLAPRRRRGCRVSEIFAFDSAEHDPGDAFARYCALYAHGADVERTADPFFARVRSWRLDRTLLFDREYGGARHHRRERVTQDGFDHFVLHHVVSGELVGGSDGAAVPIAAGEILLLDTREPMESCARSVQLITVSLARDAVRAAAGNLDGLHGRRIGAREGALLSALLRALVEQASHLSPNAQAAVTRTLVDLLSVAINPVGTGARSDFYRLEYVRREAAQRLIEAHLAAADFSVQDIVKATGISRASLYRLFESQGGVARFIQLRRLQQLRERLDDRAFDGQSLAELAPLSGFSGESHASRLFKQAFGVSPGAYRAASIRSGLIPSVDLMARRWANSLRELS</sequence>
<keyword evidence="2" id="KW-0238">DNA-binding</keyword>
<dbReference type="InterPro" id="IPR050204">
    <property type="entry name" value="AraC_XylS_family_regulators"/>
</dbReference>
<gene>
    <name evidence="5" type="ORF">DVJ77_14835</name>
</gene>
<evidence type="ECO:0000313" key="6">
    <source>
        <dbReference type="Proteomes" id="UP000253782"/>
    </source>
</evidence>
<dbReference type="Pfam" id="PF14525">
    <property type="entry name" value="AraC_binding_2"/>
    <property type="match status" value="1"/>
</dbReference>
<dbReference type="EMBL" id="QQAH01000013">
    <property type="protein sequence ID" value="RDD80974.1"/>
    <property type="molecule type" value="Genomic_DNA"/>
</dbReference>
<evidence type="ECO:0000259" key="4">
    <source>
        <dbReference type="PROSITE" id="PS01124"/>
    </source>
</evidence>
<dbReference type="PANTHER" id="PTHR46796">
    <property type="entry name" value="HTH-TYPE TRANSCRIPTIONAL ACTIVATOR RHAS-RELATED"/>
    <property type="match status" value="1"/>
</dbReference>
<evidence type="ECO:0000256" key="3">
    <source>
        <dbReference type="ARBA" id="ARBA00023163"/>
    </source>
</evidence>
<keyword evidence="1" id="KW-0805">Transcription regulation</keyword>
<dbReference type="InterPro" id="IPR035418">
    <property type="entry name" value="AraC-bd_2"/>
</dbReference>